<sequence length="72" mass="7943">MDADAIERDITLDSVERAEIERAIEAVCAELGLGQRPDERRARITFGITSTWRDGRRQPLNLVSAGFEAVGA</sequence>
<proteinExistence type="predicted"/>
<dbReference type="AlphaFoldDB" id="A0A2P7SDQ6"/>
<evidence type="ECO:0000313" key="2">
    <source>
        <dbReference type="Proteomes" id="UP000241229"/>
    </source>
</evidence>
<reference evidence="1 2" key="1">
    <citation type="submission" date="2018-03" db="EMBL/GenBank/DDBJ databases">
        <title>The draft genome of Mesorhizobium sp. 6GN-30.</title>
        <authorList>
            <person name="Liu L."/>
            <person name="Li L."/>
            <person name="Wang T."/>
            <person name="Zhang X."/>
            <person name="Liang L."/>
        </authorList>
    </citation>
    <scope>NUCLEOTIDE SEQUENCE [LARGE SCALE GENOMIC DNA]</scope>
    <source>
        <strain evidence="1 2">6GN30</strain>
    </source>
</reference>
<evidence type="ECO:0000313" key="1">
    <source>
        <dbReference type="EMBL" id="PSJ60646.1"/>
    </source>
</evidence>
<dbReference type="OrthoDB" id="8030697at2"/>
<gene>
    <name evidence="1" type="ORF">C7I84_11345</name>
</gene>
<keyword evidence="2" id="KW-1185">Reference proteome</keyword>
<dbReference type="EMBL" id="PXYK01000009">
    <property type="protein sequence ID" value="PSJ60646.1"/>
    <property type="molecule type" value="Genomic_DNA"/>
</dbReference>
<protein>
    <submittedName>
        <fullName evidence="1">Uncharacterized protein</fullName>
    </submittedName>
</protein>
<comment type="caution">
    <text evidence="1">The sequence shown here is derived from an EMBL/GenBank/DDBJ whole genome shotgun (WGS) entry which is preliminary data.</text>
</comment>
<dbReference type="Proteomes" id="UP000241229">
    <property type="component" value="Unassembled WGS sequence"/>
</dbReference>
<organism evidence="1 2">
    <name type="scientific">Kumtagia ephedrae</name>
    <dbReference type="NCBI Taxonomy" id="2116701"/>
    <lineage>
        <taxon>Bacteria</taxon>
        <taxon>Pseudomonadati</taxon>
        <taxon>Pseudomonadota</taxon>
        <taxon>Alphaproteobacteria</taxon>
        <taxon>Hyphomicrobiales</taxon>
        <taxon>Phyllobacteriaceae</taxon>
        <taxon>Kumtagia</taxon>
    </lineage>
</organism>
<name>A0A2P7SDQ6_9HYPH</name>
<accession>A0A2P7SDQ6</accession>